<reference evidence="1" key="1">
    <citation type="submission" date="2021-02" db="EMBL/GenBank/DDBJ databases">
        <authorList>
            <person name="Nowell W R."/>
        </authorList>
    </citation>
    <scope>NUCLEOTIDE SEQUENCE</scope>
</reference>
<proteinExistence type="predicted"/>
<name>A0A816YWL0_9BILA</name>
<dbReference type="AlphaFoldDB" id="A0A816YWL0"/>
<dbReference type="EMBL" id="CAJNRF010015381">
    <property type="protein sequence ID" value="CAF2172043.1"/>
    <property type="molecule type" value="Genomic_DNA"/>
</dbReference>
<sequence length="120" mass="13627">MYTKYLLLIFESNFDMINKTFTSENLIQCLTIVDIELSNILLLATLTEKHLALLERTLVLASIRTKSVRHNSSINSVHYQIYFPLCSSSYNKSITSSAAANNNTTSSRKIQTIDMLFDVI</sequence>
<evidence type="ECO:0000313" key="2">
    <source>
        <dbReference type="Proteomes" id="UP000663856"/>
    </source>
</evidence>
<accession>A0A816YWL0</accession>
<evidence type="ECO:0000313" key="1">
    <source>
        <dbReference type="EMBL" id="CAF2172043.1"/>
    </source>
</evidence>
<gene>
    <name evidence="1" type="ORF">WKI299_LOCUS32996</name>
</gene>
<comment type="caution">
    <text evidence="1">The sequence shown here is derived from an EMBL/GenBank/DDBJ whole genome shotgun (WGS) entry which is preliminary data.</text>
</comment>
<dbReference type="Proteomes" id="UP000663856">
    <property type="component" value="Unassembled WGS sequence"/>
</dbReference>
<protein>
    <submittedName>
        <fullName evidence="1">Uncharacterized protein</fullName>
    </submittedName>
</protein>
<organism evidence="1 2">
    <name type="scientific">Rotaria magnacalcarata</name>
    <dbReference type="NCBI Taxonomy" id="392030"/>
    <lineage>
        <taxon>Eukaryota</taxon>
        <taxon>Metazoa</taxon>
        <taxon>Spiralia</taxon>
        <taxon>Gnathifera</taxon>
        <taxon>Rotifera</taxon>
        <taxon>Eurotatoria</taxon>
        <taxon>Bdelloidea</taxon>
        <taxon>Philodinida</taxon>
        <taxon>Philodinidae</taxon>
        <taxon>Rotaria</taxon>
    </lineage>
</organism>